<proteinExistence type="predicted"/>
<keyword evidence="1" id="KW-0812">Transmembrane</keyword>
<gene>
    <name evidence="2" type="ORF">ACFOHJ_10520</name>
</gene>
<dbReference type="Proteomes" id="UP001595583">
    <property type="component" value="Unassembled WGS sequence"/>
</dbReference>
<accession>A0ABV7K967</accession>
<organism evidence="2 3">
    <name type="scientific">Aquamicrobium soli</name>
    <dbReference type="NCBI Taxonomy" id="1811518"/>
    <lineage>
        <taxon>Bacteria</taxon>
        <taxon>Pseudomonadati</taxon>
        <taxon>Pseudomonadota</taxon>
        <taxon>Alphaproteobacteria</taxon>
        <taxon>Hyphomicrobiales</taxon>
        <taxon>Phyllobacteriaceae</taxon>
        <taxon>Aquamicrobium</taxon>
    </lineage>
</organism>
<evidence type="ECO:0000313" key="2">
    <source>
        <dbReference type="EMBL" id="MFC3206645.1"/>
    </source>
</evidence>
<name>A0ABV7K967_9HYPH</name>
<dbReference type="EMBL" id="JBHRTK010000012">
    <property type="protein sequence ID" value="MFC3206645.1"/>
    <property type="molecule type" value="Genomic_DNA"/>
</dbReference>
<feature type="transmembrane region" description="Helical" evidence="1">
    <location>
        <begin position="40"/>
        <end position="59"/>
    </location>
</feature>
<reference evidence="3" key="1">
    <citation type="journal article" date="2019" name="Int. J. Syst. Evol. Microbiol.">
        <title>The Global Catalogue of Microorganisms (GCM) 10K type strain sequencing project: providing services to taxonomists for standard genome sequencing and annotation.</title>
        <authorList>
            <consortium name="The Broad Institute Genomics Platform"/>
            <consortium name="The Broad Institute Genome Sequencing Center for Infectious Disease"/>
            <person name="Wu L."/>
            <person name="Ma J."/>
        </authorList>
    </citation>
    <scope>NUCLEOTIDE SEQUENCE [LARGE SCALE GENOMIC DNA]</scope>
    <source>
        <strain evidence="3">KCTC 52165</strain>
    </source>
</reference>
<evidence type="ECO:0000313" key="3">
    <source>
        <dbReference type="Proteomes" id="UP001595583"/>
    </source>
</evidence>
<feature type="transmembrane region" description="Helical" evidence="1">
    <location>
        <begin position="12"/>
        <end position="34"/>
    </location>
</feature>
<evidence type="ECO:0000256" key="1">
    <source>
        <dbReference type="SAM" id="Phobius"/>
    </source>
</evidence>
<keyword evidence="3" id="KW-1185">Reference proteome</keyword>
<keyword evidence="1" id="KW-1133">Transmembrane helix</keyword>
<dbReference type="RefSeq" id="WP_378220456.1">
    <property type="nucleotide sequence ID" value="NZ_JBHRTK010000012.1"/>
</dbReference>
<keyword evidence="1" id="KW-0472">Membrane</keyword>
<protein>
    <recommendedName>
        <fullName evidence="4">DUF3311 domain-containing protein</fullName>
    </recommendedName>
</protein>
<sequence length="78" mass="8237">MLRRTAKRDRLVGLFIAGAVLLNPPILNLVGGTLFGWPALYLYLFAVWAALIAATALIVERGGSGSAGRGRAEDGDQP</sequence>
<evidence type="ECO:0008006" key="4">
    <source>
        <dbReference type="Google" id="ProtNLM"/>
    </source>
</evidence>
<comment type="caution">
    <text evidence="2">The sequence shown here is derived from an EMBL/GenBank/DDBJ whole genome shotgun (WGS) entry which is preliminary data.</text>
</comment>